<dbReference type="CDD" id="cd19481">
    <property type="entry name" value="RecA-like_protease"/>
    <property type="match status" value="1"/>
</dbReference>
<dbReference type="InterPro" id="IPR027417">
    <property type="entry name" value="P-loop_NTPase"/>
</dbReference>
<feature type="domain" description="AAA+ ATPase" evidence="2">
    <location>
        <begin position="588"/>
        <end position="715"/>
    </location>
</feature>
<name>A0A1Y2M3W2_EPING</name>
<dbReference type="Pfam" id="PF00004">
    <property type="entry name" value="AAA"/>
    <property type="match status" value="1"/>
</dbReference>
<dbReference type="InterPro" id="IPR054289">
    <property type="entry name" value="DUF7025"/>
</dbReference>
<feature type="compositionally biased region" description="Polar residues" evidence="1">
    <location>
        <begin position="61"/>
        <end position="71"/>
    </location>
</feature>
<dbReference type="Proteomes" id="UP000193240">
    <property type="component" value="Unassembled WGS sequence"/>
</dbReference>
<dbReference type="SMART" id="SM00382">
    <property type="entry name" value="AAA"/>
    <property type="match status" value="1"/>
</dbReference>
<dbReference type="Pfam" id="PF22942">
    <property type="entry name" value="DUF7025"/>
    <property type="match status" value="1"/>
</dbReference>
<dbReference type="STRING" id="105696.A0A1Y2M3W2"/>
<gene>
    <name evidence="3" type="ORF">B5807_04251</name>
</gene>
<keyword evidence="4" id="KW-1185">Reference proteome</keyword>
<evidence type="ECO:0000313" key="4">
    <source>
        <dbReference type="Proteomes" id="UP000193240"/>
    </source>
</evidence>
<dbReference type="EMBL" id="KZ107841">
    <property type="protein sequence ID" value="OSS50825.1"/>
    <property type="molecule type" value="Genomic_DNA"/>
</dbReference>
<dbReference type="GO" id="GO:0016887">
    <property type="term" value="F:ATP hydrolysis activity"/>
    <property type="evidence" value="ECO:0007669"/>
    <property type="project" value="InterPro"/>
</dbReference>
<dbReference type="AlphaFoldDB" id="A0A1Y2M3W2"/>
<evidence type="ECO:0000313" key="3">
    <source>
        <dbReference type="EMBL" id="OSS50825.1"/>
    </source>
</evidence>
<dbReference type="InterPro" id="IPR003593">
    <property type="entry name" value="AAA+_ATPase"/>
</dbReference>
<dbReference type="OMA" id="KRIWLQF"/>
<dbReference type="InterPro" id="IPR056599">
    <property type="entry name" value="AAA_lid_fung"/>
</dbReference>
<dbReference type="InParanoid" id="A0A1Y2M3W2"/>
<dbReference type="PANTHER" id="PTHR46411:SF4">
    <property type="entry name" value="AAA+ ATPASE DOMAIN-CONTAINING PROTEIN"/>
    <property type="match status" value="1"/>
</dbReference>
<dbReference type="PANTHER" id="PTHR46411">
    <property type="entry name" value="FAMILY ATPASE, PUTATIVE-RELATED"/>
    <property type="match status" value="1"/>
</dbReference>
<feature type="region of interest" description="Disordered" evidence="1">
    <location>
        <begin position="158"/>
        <end position="179"/>
    </location>
</feature>
<organism evidence="3 4">
    <name type="scientific">Epicoccum nigrum</name>
    <name type="common">Soil fungus</name>
    <name type="synonym">Epicoccum purpurascens</name>
    <dbReference type="NCBI Taxonomy" id="105696"/>
    <lineage>
        <taxon>Eukaryota</taxon>
        <taxon>Fungi</taxon>
        <taxon>Dikarya</taxon>
        <taxon>Ascomycota</taxon>
        <taxon>Pezizomycotina</taxon>
        <taxon>Dothideomycetes</taxon>
        <taxon>Pleosporomycetidae</taxon>
        <taxon>Pleosporales</taxon>
        <taxon>Pleosporineae</taxon>
        <taxon>Didymellaceae</taxon>
        <taxon>Epicoccum</taxon>
    </lineage>
</organism>
<accession>A0A1Y2M3W2</accession>
<feature type="compositionally biased region" description="Basic and acidic residues" evidence="1">
    <location>
        <begin position="87"/>
        <end position="96"/>
    </location>
</feature>
<dbReference type="GO" id="GO:0005524">
    <property type="term" value="F:ATP binding"/>
    <property type="evidence" value="ECO:0007669"/>
    <property type="project" value="InterPro"/>
</dbReference>
<sequence length="839" mass="96871">MALVPSLPGRCRLVHPYLHRKACCIQLNIRAYFHPLRSLIFAMALAQDIFASIPEAGYSTIKSQPNDQSTIEEPGTPQAKPLDPVQNEERVSPLKKDDLLKSSSLAREATLSEIRYKVEYRTMTNVVLLTQESMEEKQVFAHTGFVFDVVNVNYTAESKDTRRNDDSPKDGDDKKDHVSNLKKTPDIEFRGRPYIRVYSRAIINALQSVVNYYPGQDLVSLPIEIQWPYSIVVHHRTELLQFLREFQRPVSDFDQATCSVKETSRHLQLLLDFVEDEVGYMVREAQEQLERDVPMISFDALWLLLKPGVDVYERYEVDASTEPRVANKVDFVSLFDDSWPEYNVRMWALDNDTVGLQPVILEKTISRFHGERPVHELEVFPSEFLPTHKARKQELIERGKLFANLQQKKCMYFEGESIEEPRQAYHGYVMVDPVEALKQMPREDEIVNRLVEQKPSKLPLCSCLRCCSIVCERNKPARFRGYKRISRKELASMTDHQYFLCAGATEAFVLSSRHWAPLKLEGFSEPRWKADLMDSLVLKDVHKKMLSKLCQLYVNQKTISAVPTSPASSDTKPRAHPWTADYIDSKGKGLVVLLHGKPGVGKTYTAEVIAHTMKRPLLSISCADIGVAPPDVERNLRKWFTLARVWDAVLLIDEADIYFESRETQDLERNNLVASFLRVIEYYDGILFLTTNRIGTSDEAVWSRIHATIYYDDFEKTARRKIWDTYFKKLKEDRGREIVMSEEARDFIESPKMEEAKWNGREIRNAFQIAVNLAQAEDSRDERGRFVVEREHIKVTVDLLKEFKDYMHGLHKKTAEQRALNMGIRNDPYKIDGRSQGAV</sequence>
<dbReference type="InterPro" id="IPR003959">
    <property type="entry name" value="ATPase_AAA_core"/>
</dbReference>
<dbReference type="Gene3D" id="3.40.50.300">
    <property type="entry name" value="P-loop containing nucleotide triphosphate hydrolases"/>
    <property type="match status" value="1"/>
</dbReference>
<protein>
    <recommendedName>
        <fullName evidence="2">AAA+ ATPase domain-containing protein</fullName>
    </recommendedName>
</protein>
<feature type="region of interest" description="Disordered" evidence="1">
    <location>
        <begin position="61"/>
        <end position="96"/>
    </location>
</feature>
<evidence type="ECO:0000256" key="1">
    <source>
        <dbReference type="SAM" id="MobiDB-lite"/>
    </source>
</evidence>
<dbReference type="SUPFAM" id="SSF52540">
    <property type="entry name" value="P-loop containing nucleoside triphosphate hydrolases"/>
    <property type="match status" value="1"/>
</dbReference>
<reference evidence="3 4" key="1">
    <citation type="journal article" date="2017" name="Genome Announc.">
        <title>Genome sequence of the saprophytic ascomycete Epicoccum nigrum ICMP 19927 strain isolated from New Zealand.</title>
        <authorList>
            <person name="Fokin M."/>
            <person name="Fleetwood D."/>
            <person name="Weir B.S."/>
            <person name="Villas-Boas S.G."/>
        </authorList>
    </citation>
    <scope>NUCLEOTIDE SEQUENCE [LARGE SCALE GENOMIC DNA]</scope>
    <source>
        <strain evidence="3 4">ICMP 19927</strain>
    </source>
</reference>
<proteinExistence type="predicted"/>
<evidence type="ECO:0000259" key="2">
    <source>
        <dbReference type="SMART" id="SM00382"/>
    </source>
</evidence>
<dbReference type="Pfam" id="PF23232">
    <property type="entry name" value="AAA_lid_13"/>
    <property type="match status" value="1"/>
</dbReference>